<dbReference type="InterPro" id="IPR020837">
    <property type="entry name" value="Fibrinogen_CS"/>
</dbReference>
<keyword evidence="3" id="KW-0245">EGF-like domain</keyword>
<keyword evidence="6" id="KW-1015">Disulfide bond</keyword>
<dbReference type="SUPFAM" id="SSF49265">
    <property type="entry name" value="Fibronectin type III"/>
    <property type="match status" value="2"/>
</dbReference>
<evidence type="ECO:0000256" key="3">
    <source>
        <dbReference type="ARBA" id="ARBA00022536"/>
    </source>
</evidence>
<dbReference type="Gene3D" id="4.10.530.10">
    <property type="entry name" value="Gamma-fibrinogen Carboxyl Terminal Fragment, domain 2"/>
    <property type="match status" value="1"/>
</dbReference>
<dbReference type="Gene3D" id="3.90.215.10">
    <property type="entry name" value="Gamma Fibrinogen, chain A, domain 1"/>
    <property type="match status" value="1"/>
</dbReference>
<accession>A0A8B9ET04</accession>
<sequence length="460" mass="51388">MGGWLSVCLSEKREGGLDGLRDVYVVLCALSVAAAVKTEEEPPSQPRLASHVTRDSVQLEWSVPEGKFDSFKVQYMDAQGQLQVLPVDGGSRTVTVPGLSPSQRYKFNLYGMWGQKRLGPVSTDAVTGESSCMLYLCHLQALGLDQGLNQDRICPEPLGPSGKWEHLLVAEQDGGLEGWEYAMDGWMDGWKNRLGYIYRRHCALCVAAVDELEKEPATEPRLGDLTASHVTPDSVQLEWSVPEGTFDSFVVQYRDTQDQLQVLPVDGGSHTVTVPRLSPSQRYTFIVYGMWGQKRLGPISIDAVTGEGWSPLLHPYPRDCIEEQLNGPRPSREALIFLGGDRQRPLRVFCDMETDGGGWLVRAGGQWSLEGNCANLGPAGDAMSYHAGSPFSTRDRDPRRRPRPCAVAYTGAWWYRNCHYANLNGRYGTPYDHQGINWFPWKGFEFSIPFTEMKLRPQHD</sequence>
<evidence type="ECO:0000313" key="10">
    <source>
        <dbReference type="Proteomes" id="UP000694521"/>
    </source>
</evidence>
<dbReference type="GO" id="GO:0005615">
    <property type="term" value="C:extracellular space"/>
    <property type="evidence" value="ECO:0007669"/>
    <property type="project" value="TreeGrafter"/>
</dbReference>
<dbReference type="CDD" id="cd00063">
    <property type="entry name" value="FN3"/>
    <property type="match status" value="2"/>
</dbReference>
<dbReference type="PANTHER" id="PTHR46708:SF3">
    <property type="entry name" value="TENASCIN-X"/>
    <property type="match status" value="1"/>
</dbReference>
<feature type="domain" description="Fibronectin type-III" evidence="7">
    <location>
        <begin position="221"/>
        <end position="311"/>
    </location>
</feature>
<dbReference type="SUPFAM" id="SSF56496">
    <property type="entry name" value="Fibrinogen C-terminal domain-like"/>
    <property type="match status" value="1"/>
</dbReference>
<dbReference type="Gene3D" id="2.60.40.10">
    <property type="entry name" value="Immunoglobulins"/>
    <property type="match status" value="2"/>
</dbReference>
<keyword evidence="5" id="KW-0677">Repeat</keyword>
<dbReference type="SMART" id="SM00060">
    <property type="entry name" value="FN3"/>
    <property type="match status" value="2"/>
</dbReference>
<organism evidence="9 10">
    <name type="scientific">Anser cygnoides</name>
    <name type="common">Swan goose</name>
    <dbReference type="NCBI Taxonomy" id="8845"/>
    <lineage>
        <taxon>Eukaryota</taxon>
        <taxon>Metazoa</taxon>
        <taxon>Chordata</taxon>
        <taxon>Craniata</taxon>
        <taxon>Vertebrata</taxon>
        <taxon>Euteleostomi</taxon>
        <taxon>Archelosauria</taxon>
        <taxon>Archosauria</taxon>
        <taxon>Dinosauria</taxon>
        <taxon>Saurischia</taxon>
        <taxon>Theropoda</taxon>
        <taxon>Coelurosauria</taxon>
        <taxon>Aves</taxon>
        <taxon>Neognathae</taxon>
        <taxon>Galloanserae</taxon>
        <taxon>Anseriformes</taxon>
        <taxon>Anatidae</taxon>
        <taxon>Anserinae</taxon>
        <taxon>Anser</taxon>
    </lineage>
</organism>
<reference evidence="9" key="2">
    <citation type="submission" date="2025-09" db="UniProtKB">
        <authorList>
            <consortium name="Ensembl"/>
        </authorList>
    </citation>
    <scope>IDENTIFICATION</scope>
</reference>
<dbReference type="InterPro" id="IPR050991">
    <property type="entry name" value="ECM_Regulatory_Proteins"/>
</dbReference>
<dbReference type="InterPro" id="IPR013783">
    <property type="entry name" value="Ig-like_fold"/>
</dbReference>
<keyword evidence="2" id="KW-0272">Extracellular matrix</keyword>
<dbReference type="AlphaFoldDB" id="A0A8B9ET04"/>
<dbReference type="Pfam" id="PF00041">
    <property type="entry name" value="fn3"/>
    <property type="match status" value="2"/>
</dbReference>
<dbReference type="Ensembl" id="ENSACDT00005028587.1">
    <property type="protein sequence ID" value="ENSACDP00005023913.1"/>
    <property type="gene ID" value="ENSACDG00005017358.1"/>
</dbReference>
<keyword evidence="4" id="KW-0732">Signal</keyword>
<protein>
    <submittedName>
        <fullName evidence="9">Uncharacterized protein</fullName>
    </submittedName>
</protein>
<keyword evidence="10" id="KW-1185">Reference proteome</keyword>
<comment type="subcellular location">
    <subcellularLocation>
        <location evidence="1">Secreted</location>
        <location evidence="1">Extracellular space</location>
        <location evidence="1">Extracellular matrix</location>
    </subcellularLocation>
</comment>
<dbReference type="PROSITE" id="PS50853">
    <property type="entry name" value="FN3"/>
    <property type="match status" value="2"/>
</dbReference>
<dbReference type="Proteomes" id="UP000694521">
    <property type="component" value="Unplaced"/>
</dbReference>
<keyword evidence="2" id="KW-0964">Secreted</keyword>
<evidence type="ECO:0000259" key="7">
    <source>
        <dbReference type="PROSITE" id="PS50853"/>
    </source>
</evidence>
<dbReference type="InterPro" id="IPR036056">
    <property type="entry name" value="Fibrinogen-like_C"/>
</dbReference>
<evidence type="ECO:0000256" key="1">
    <source>
        <dbReference type="ARBA" id="ARBA00004498"/>
    </source>
</evidence>
<evidence type="ECO:0000259" key="8">
    <source>
        <dbReference type="PROSITE" id="PS51406"/>
    </source>
</evidence>
<dbReference type="GO" id="GO:0031175">
    <property type="term" value="P:neuron projection development"/>
    <property type="evidence" value="ECO:0007669"/>
    <property type="project" value="TreeGrafter"/>
</dbReference>
<evidence type="ECO:0000256" key="4">
    <source>
        <dbReference type="ARBA" id="ARBA00022729"/>
    </source>
</evidence>
<dbReference type="PROSITE" id="PS51406">
    <property type="entry name" value="FIBRINOGEN_C_2"/>
    <property type="match status" value="2"/>
</dbReference>
<feature type="domain" description="Fibronectin type-III" evidence="7">
    <location>
        <begin position="42"/>
        <end position="134"/>
    </location>
</feature>
<evidence type="ECO:0000256" key="2">
    <source>
        <dbReference type="ARBA" id="ARBA00022530"/>
    </source>
</evidence>
<feature type="domain" description="Fibrinogen C-terminal" evidence="8">
    <location>
        <begin position="377"/>
        <end position="459"/>
    </location>
</feature>
<evidence type="ECO:0000256" key="5">
    <source>
        <dbReference type="ARBA" id="ARBA00022737"/>
    </source>
</evidence>
<dbReference type="InterPro" id="IPR002181">
    <property type="entry name" value="Fibrinogen_a/b/g_C_dom"/>
</dbReference>
<dbReference type="Pfam" id="PF00147">
    <property type="entry name" value="Fibrinogen_C"/>
    <property type="match status" value="2"/>
</dbReference>
<name>A0A8B9ET04_ANSCY</name>
<reference evidence="9" key="1">
    <citation type="submission" date="2025-08" db="UniProtKB">
        <authorList>
            <consortium name="Ensembl"/>
        </authorList>
    </citation>
    <scope>IDENTIFICATION</scope>
</reference>
<dbReference type="InterPro" id="IPR036116">
    <property type="entry name" value="FN3_sf"/>
</dbReference>
<dbReference type="SMART" id="SM00186">
    <property type="entry name" value="FBG"/>
    <property type="match status" value="1"/>
</dbReference>
<dbReference type="PANTHER" id="PTHR46708">
    <property type="entry name" value="TENASCIN"/>
    <property type="match status" value="1"/>
</dbReference>
<dbReference type="InterPro" id="IPR003961">
    <property type="entry name" value="FN3_dom"/>
</dbReference>
<dbReference type="GO" id="GO:0030155">
    <property type="term" value="P:regulation of cell adhesion"/>
    <property type="evidence" value="ECO:0007669"/>
    <property type="project" value="TreeGrafter"/>
</dbReference>
<proteinExistence type="predicted"/>
<evidence type="ECO:0000256" key="6">
    <source>
        <dbReference type="ARBA" id="ARBA00023157"/>
    </source>
</evidence>
<dbReference type="InterPro" id="IPR014716">
    <property type="entry name" value="Fibrinogen_a/b/g_C_1"/>
</dbReference>
<feature type="domain" description="Fibrinogen C-terminal" evidence="8">
    <location>
        <begin position="311"/>
        <end position="361"/>
    </location>
</feature>
<evidence type="ECO:0000313" key="9">
    <source>
        <dbReference type="Ensembl" id="ENSACDP00005023913.1"/>
    </source>
</evidence>
<dbReference type="PROSITE" id="PS00514">
    <property type="entry name" value="FIBRINOGEN_C_1"/>
    <property type="match status" value="1"/>
</dbReference>